<dbReference type="OrthoDB" id="3169945at2759"/>
<gene>
    <name evidence="2" type="ORF">RSOLAG1IB_10722</name>
</gene>
<keyword evidence="3" id="KW-1185">Reference proteome</keyword>
<feature type="compositionally biased region" description="Polar residues" evidence="1">
    <location>
        <begin position="410"/>
        <end position="422"/>
    </location>
</feature>
<name>A0A0B7FZJ8_THACB</name>
<feature type="compositionally biased region" description="Polar residues" evidence="1">
    <location>
        <begin position="27"/>
        <end position="42"/>
    </location>
</feature>
<reference evidence="2 3" key="1">
    <citation type="submission" date="2014-11" db="EMBL/GenBank/DDBJ databases">
        <authorList>
            <person name="Wibberg Daniel"/>
        </authorList>
    </citation>
    <scope>NUCLEOTIDE SEQUENCE [LARGE SCALE GENOMIC DNA]</scope>
    <source>
        <strain evidence="2">Rhizoctonia solani AG1-IB 7/3/14</strain>
    </source>
</reference>
<dbReference type="Proteomes" id="UP000059188">
    <property type="component" value="Unassembled WGS sequence"/>
</dbReference>
<feature type="compositionally biased region" description="Polar residues" evidence="1">
    <location>
        <begin position="368"/>
        <end position="389"/>
    </location>
</feature>
<organism evidence="2 3">
    <name type="scientific">Thanatephorus cucumeris (strain AG1-IB / isolate 7/3/14)</name>
    <name type="common">Lettuce bottom rot fungus</name>
    <name type="synonym">Rhizoctonia solani</name>
    <dbReference type="NCBI Taxonomy" id="1108050"/>
    <lineage>
        <taxon>Eukaryota</taxon>
        <taxon>Fungi</taxon>
        <taxon>Dikarya</taxon>
        <taxon>Basidiomycota</taxon>
        <taxon>Agaricomycotina</taxon>
        <taxon>Agaricomycetes</taxon>
        <taxon>Cantharellales</taxon>
        <taxon>Ceratobasidiaceae</taxon>
        <taxon>Rhizoctonia</taxon>
        <taxon>Rhizoctonia solani AG-1</taxon>
    </lineage>
</organism>
<dbReference type="AlphaFoldDB" id="A0A0B7FZJ8"/>
<proteinExistence type="predicted"/>
<protein>
    <submittedName>
        <fullName evidence="2">Uncharacterized protein</fullName>
    </submittedName>
</protein>
<dbReference type="EMBL" id="LN679179">
    <property type="protein sequence ID" value="CEL63386.1"/>
    <property type="molecule type" value="Genomic_DNA"/>
</dbReference>
<feature type="region of interest" description="Disordered" evidence="1">
    <location>
        <begin position="1"/>
        <end position="42"/>
    </location>
</feature>
<accession>A0A0B7FZJ8</accession>
<feature type="region of interest" description="Disordered" evidence="1">
    <location>
        <begin position="353"/>
        <end position="435"/>
    </location>
</feature>
<evidence type="ECO:0000256" key="1">
    <source>
        <dbReference type="SAM" id="MobiDB-lite"/>
    </source>
</evidence>
<sequence length="558" mass="61910">MEVNKGISTIVDYESDPGSSSDRESLTAPTEQTNNAQGDFNDNLIESDSGEVTLILVKNSAVIEPITTKESLEPEIAIQPLPPSYHILLDNEADVLLAACTLIRQGGRFVCYIRSGIRTLPIYRTILSVAEVPIHIIKSFSLEDGERAVKALQGDISSVLLLPAKNTQCFEIGETNSWVIHVGWPTNEQLYQQQITDHRAKNNVFIAFSGDQDIYPSSTGILKHTQPWPQDKFQFETACTILRPLFNEKLDGISPATKAKIYPDWICTHKPGGIYGPPSWNPSTLVRRANMYLLDVLRYNFNASLYGAHVELPGVTAGLVASQNLESAVEEGLLRVKQRPNLDQVFSVPENSVIPTSTVNEQDKTRQLGDSNSNQAAQFGSPSIHSRSTYKQEKEPSNLNALRSDHIPTRPSSRLHSFSNDDWSAPPGSKNASPQSRVTEYLVIEADFDVIPAICRLSTQSGSGNVICFVKCLGTFEPITKMLEQITMKPVFYVNNRDPMAENVTTALYSTTGCLIFYSMHNARSKWLEDAPIDATIHLGWIDNRPACEHRLESLRSC</sequence>
<evidence type="ECO:0000313" key="2">
    <source>
        <dbReference type="EMBL" id="CEL63386.1"/>
    </source>
</evidence>
<evidence type="ECO:0000313" key="3">
    <source>
        <dbReference type="Proteomes" id="UP000059188"/>
    </source>
</evidence>